<keyword evidence="3" id="KW-1185">Reference proteome</keyword>
<feature type="chain" id="PRO_5014623125" description="Porin" evidence="1">
    <location>
        <begin position="30"/>
        <end position="445"/>
    </location>
</feature>
<feature type="signal peptide" evidence="1">
    <location>
        <begin position="1"/>
        <end position="29"/>
    </location>
</feature>
<dbReference type="OrthoDB" id="9769143at2"/>
<organism evidence="2 3">
    <name type="scientific">Ketobacter alkanivorans</name>
    <dbReference type="NCBI Taxonomy" id="1917421"/>
    <lineage>
        <taxon>Bacteria</taxon>
        <taxon>Pseudomonadati</taxon>
        <taxon>Pseudomonadota</taxon>
        <taxon>Gammaproteobacteria</taxon>
        <taxon>Pseudomonadales</taxon>
        <taxon>Ketobacteraceae</taxon>
        <taxon>Ketobacter</taxon>
    </lineage>
</organism>
<evidence type="ECO:0000313" key="3">
    <source>
        <dbReference type="Proteomes" id="UP000235116"/>
    </source>
</evidence>
<evidence type="ECO:0000313" key="2">
    <source>
        <dbReference type="EMBL" id="AUM12084.1"/>
    </source>
</evidence>
<protein>
    <recommendedName>
        <fullName evidence="4">Porin</fullName>
    </recommendedName>
</protein>
<keyword evidence="1" id="KW-0732">Signal</keyword>
<accession>A0A2K9LMQ5</accession>
<evidence type="ECO:0000256" key="1">
    <source>
        <dbReference type="SAM" id="SignalP"/>
    </source>
</evidence>
<dbReference type="AlphaFoldDB" id="A0A2K9LMQ5"/>
<dbReference type="Proteomes" id="UP000235116">
    <property type="component" value="Chromosome"/>
</dbReference>
<dbReference type="EMBL" id="CP022684">
    <property type="protein sequence ID" value="AUM12084.1"/>
    <property type="molecule type" value="Genomic_DNA"/>
</dbReference>
<gene>
    <name evidence="2" type="ORF">Kalk_06475</name>
</gene>
<evidence type="ECO:0008006" key="4">
    <source>
        <dbReference type="Google" id="ProtNLM"/>
    </source>
</evidence>
<proteinExistence type="predicted"/>
<dbReference type="KEGG" id="kak:Kalk_06475"/>
<name>A0A2K9LMQ5_9GAMM</name>
<dbReference type="RefSeq" id="WP_101893420.1">
    <property type="nucleotide sequence ID" value="NZ_CP022684.1"/>
</dbReference>
<sequence length="445" mass="50727">MTRTTLSTHLTLSSLMTMLLMISAPPLKAQDATDDSGEEWSDEWSDDAHDSTPLFPISGYFESTASYRTKHNNVIDNEWVAQDVRGRIQTYYSQHDIVASYKGEIYFDGITSEWHSLNREAYIGFTPTSSIDIRAGRQVLTWGTGDLLFLNDFFPKNWVALFSGYDQQYLKAPSDAVKISGYSDFVNIDLILSPQFDSDEFITGEKLSYYSAADKSIVAAPPTLRAKKPGTSSEDSEVALRIYKNTDGIEYAAYLYQGFYKTPEGYNIEMQTPYFPELRSIGASARTGAFNGIANIEYAYWNSAESNGGRNPYVPNDQSRFLMGYETEIVRNITASFQYYAEYTHDYEALVRSYPSPEDRPQQIRQVLTTRWTLNTQQSNLVYSAFLFYSTSDEDYYFIPNVMYRVNDSWQFNSGANLLGGKRQSTLFGQMEANSNIYLRAKFIF</sequence>
<reference evidence="3" key="1">
    <citation type="submission" date="2017-08" db="EMBL/GenBank/DDBJ databases">
        <title>Direct submision.</title>
        <authorList>
            <person name="Kim S.-J."/>
            <person name="Rhee S.-K."/>
        </authorList>
    </citation>
    <scope>NUCLEOTIDE SEQUENCE [LARGE SCALE GENOMIC DNA]</scope>
    <source>
        <strain evidence="3">GI5</strain>
    </source>
</reference>